<dbReference type="EMBL" id="GBXM01009106">
    <property type="protein sequence ID" value="JAH99471.1"/>
    <property type="molecule type" value="Transcribed_RNA"/>
</dbReference>
<accession>A0A0E9XAK1</accession>
<sequence>MKLYNCCSSQHNWGDFINWNHQVTKALPVKTVFQSHEVHCSNVYQCKQHIFISSNKCS</sequence>
<reference evidence="1" key="2">
    <citation type="journal article" date="2015" name="Fish Shellfish Immunol.">
        <title>Early steps in the European eel (Anguilla anguilla)-Vibrio vulnificus interaction in the gills: Role of the RtxA13 toxin.</title>
        <authorList>
            <person name="Callol A."/>
            <person name="Pajuelo D."/>
            <person name="Ebbesson L."/>
            <person name="Teles M."/>
            <person name="MacKenzie S."/>
            <person name="Amaro C."/>
        </authorList>
    </citation>
    <scope>NUCLEOTIDE SEQUENCE</scope>
</reference>
<dbReference type="AlphaFoldDB" id="A0A0E9XAK1"/>
<name>A0A0E9XAK1_ANGAN</name>
<evidence type="ECO:0000313" key="1">
    <source>
        <dbReference type="EMBL" id="JAH99471.1"/>
    </source>
</evidence>
<proteinExistence type="predicted"/>
<protein>
    <submittedName>
        <fullName evidence="1">Uncharacterized protein</fullName>
    </submittedName>
</protein>
<organism evidence="1">
    <name type="scientific">Anguilla anguilla</name>
    <name type="common">European freshwater eel</name>
    <name type="synonym">Muraena anguilla</name>
    <dbReference type="NCBI Taxonomy" id="7936"/>
    <lineage>
        <taxon>Eukaryota</taxon>
        <taxon>Metazoa</taxon>
        <taxon>Chordata</taxon>
        <taxon>Craniata</taxon>
        <taxon>Vertebrata</taxon>
        <taxon>Euteleostomi</taxon>
        <taxon>Actinopterygii</taxon>
        <taxon>Neopterygii</taxon>
        <taxon>Teleostei</taxon>
        <taxon>Anguilliformes</taxon>
        <taxon>Anguillidae</taxon>
        <taxon>Anguilla</taxon>
    </lineage>
</organism>
<reference evidence="1" key="1">
    <citation type="submission" date="2014-11" db="EMBL/GenBank/DDBJ databases">
        <authorList>
            <person name="Amaro Gonzalez C."/>
        </authorList>
    </citation>
    <scope>NUCLEOTIDE SEQUENCE</scope>
</reference>